<dbReference type="PANTHER" id="PTHR46060">
    <property type="entry name" value="MARINER MOS1 TRANSPOSASE-LIKE PROTEIN"/>
    <property type="match status" value="1"/>
</dbReference>
<dbReference type="EMBL" id="BGPR01000184">
    <property type="protein sequence ID" value="GBM02874.1"/>
    <property type="molecule type" value="Genomic_DNA"/>
</dbReference>
<proteinExistence type="predicted"/>
<sequence length="160" mass="17889">MLACEKLSVAANLSNFHSTSLISNLLRSEISQLPTASWQKLAYLYNSCGESNTVAIQHLGVSPQLQLLKILRVAVTSTVGIRVERMTVLQQPDLAPSDFHLFGPLKQHLGDKHFADDDDVQHEVLLWMRQQPEEFYAAGVGALIKRWDKCINIGGDYVEK</sequence>
<protein>
    <submittedName>
        <fullName evidence="1">Uncharacterized protein</fullName>
    </submittedName>
</protein>
<evidence type="ECO:0000313" key="1">
    <source>
        <dbReference type="EMBL" id="GBM02874.1"/>
    </source>
</evidence>
<gene>
    <name evidence="1" type="ORF">AVEN_52048_1</name>
</gene>
<dbReference type="Proteomes" id="UP000499080">
    <property type="component" value="Unassembled WGS sequence"/>
</dbReference>
<evidence type="ECO:0000313" key="2">
    <source>
        <dbReference type="Proteomes" id="UP000499080"/>
    </source>
</evidence>
<name>A0A4Y2CFZ4_ARAVE</name>
<dbReference type="GO" id="GO:0003676">
    <property type="term" value="F:nucleic acid binding"/>
    <property type="evidence" value="ECO:0007669"/>
    <property type="project" value="InterPro"/>
</dbReference>
<dbReference type="PANTHER" id="PTHR46060:SF1">
    <property type="entry name" value="MARINER MOS1 TRANSPOSASE-LIKE PROTEIN"/>
    <property type="match status" value="1"/>
</dbReference>
<reference evidence="1 2" key="1">
    <citation type="journal article" date="2019" name="Sci. Rep.">
        <title>Orb-weaving spider Araneus ventricosus genome elucidates the spidroin gene catalogue.</title>
        <authorList>
            <person name="Kono N."/>
            <person name="Nakamura H."/>
            <person name="Ohtoshi R."/>
            <person name="Moran D.A.P."/>
            <person name="Shinohara A."/>
            <person name="Yoshida Y."/>
            <person name="Fujiwara M."/>
            <person name="Mori M."/>
            <person name="Tomita M."/>
            <person name="Arakawa K."/>
        </authorList>
    </citation>
    <scope>NUCLEOTIDE SEQUENCE [LARGE SCALE GENOMIC DNA]</scope>
</reference>
<dbReference type="OrthoDB" id="6432034at2759"/>
<dbReference type="Gene3D" id="3.30.420.10">
    <property type="entry name" value="Ribonuclease H-like superfamily/Ribonuclease H"/>
    <property type="match status" value="1"/>
</dbReference>
<organism evidence="1 2">
    <name type="scientific">Araneus ventricosus</name>
    <name type="common">Orbweaver spider</name>
    <name type="synonym">Epeira ventricosa</name>
    <dbReference type="NCBI Taxonomy" id="182803"/>
    <lineage>
        <taxon>Eukaryota</taxon>
        <taxon>Metazoa</taxon>
        <taxon>Ecdysozoa</taxon>
        <taxon>Arthropoda</taxon>
        <taxon>Chelicerata</taxon>
        <taxon>Arachnida</taxon>
        <taxon>Araneae</taxon>
        <taxon>Araneomorphae</taxon>
        <taxon>Entelegynae</taxon>
        <taxon>Araneoidea</taxon>
        <taxon>Araneidae</taxon>
        <taxon>Araneus</taxon>
    </lineage>
</organism>
<comment type="caution">
    <text evidence="1">The sequence shown here is derived from an EMBL/GenBank/DDBJ whole genome shotgun (WGS) entry which is preliminary data.</text>
</comment>
<dbReference type="InterPro" id="IPR036397">
    <property type="entry name" value="RNaseH_sf"/>
</dbReference>
<dbReference type="AlphaFoldDB" id="A0A4Y2CFZ4"/>
<dbReference type="InterPro" id="IPR052709">
    <property type="entry name" value="Transposase-MT_Hybrid"/>
</dbReference>
<keyword evidence="2" id="KW-1185">Reference proteome</keyword>
<accession>A0A4Y2CFZ4</accession>